<dbReference type="AlphaFoldDB" id="A0A653R2T6"/>
<sequence length="178" mass="19128">MNDTIKNLLCFSSLLLIFCCGTENDMQDIVPINETTGTIILSGVETSELGTALSIGNIEVANTALTGTDKSVILLSDNISVSDNEFVYDDDQNGFVIVAADFSAGGSTSVEKTISMTIVKNGVEYRHACSTPNLNIFTDCGENFRIDFDGNTVIFDNTTVINTDNDSILTLDGTVTWN</sequence>
<name>A0A653R2T6_9FLAO</name>
<evidence type="ECO:0000313" key="1">
    <source>
        <dbReference type="EMBL" id="VXB49326.1"/>
    </source>
</evidence>
<dbReference type="EMBL" id="CABWLR010000002">
    <property type="protein sequence ID" value="VXB49326.1"/>
    <property type="molecule type" value="Genomic_DNA"/>
</dbReference>
<proteinExistence type="predicted"/>
<accession>A0A653R2T6</accession>
<evidence type="ECO:0000313" key="2">
    <source>
        <dbReference type="Proteomes" id="UP000430202"/>
    </source>
</evidence>
<keyword evidence="2" id="KW-1185">Reference proteome</keyword>
<gene>
    <name evidence="1" type="ORF">MARI151_20741</name>
</gene>
<protein>
    <submittedName>
        <fullName evidence="1">Uncharacterized protein</fullName>
    </submittedName>
</protein>
<organism evidence="1 2">
    <name type="scientific">Maribacter litoralis</name>
    <dbReference type="NCBI Taxonomy" id="2059726"/>
    <lineage>
        <taxon>Bacteria</taxon>
        <taxon>Pseudomonadati</taxon>
        <taxon>Bacteroidota</taxon>
        <taxon>Flavobacteriia</taxon>
        <taxon>Flavobacteriales</taxon>
        <taxon>Flavobacteriaceae</taxon>
        <taxon>Maribacter</taxon>
    </lineage>
</organism>
<reference evidence="1 2" key="1">
    <citation type="submission" date="2019-10" db="EMBL/GenBank/DDBJ databases">
        <authorList>
            <person name="Karimi E."/>
        </authorList>
    </citation>
    <scope>NUCLEOTIDE SEQUENCE [LARGE SCALE GENOMIC DNA]</scope>
    <source>
        <strain evidence="1">Maribacter sp. 151</strain>
    </source>
</reference>
<dbReference type="Proteomes" id="UP000430202">
    <property type="component" value="Unassembled WGS sequence"/>
</dbReference>